<dbReference type="HOGENOM" id="CLU_018195_3_1_1"/>
<accession>B7G903</accession>
<name>B7G903_PHATC</name>
<dbReference type="InterPro" id="IPR032319">
    <property type="entry name" value="CLP1_P"/>
</dbReference>
<reference evidence="7" key="2">
    <citation type="submission" date="2008-08" db="EMBL/GenBank/DDBJ databases">
        <authorList>
            <consortium name="Diatom Consortium"/>
            <person name="Grigoriev I."/>
            <person name="Grimwood J."/>
            <person name="Kuo A."/>
            <person name="Otillar R.P."/>
            <person name="Salamov A."/>
            <person name="Detter J.C."/>
            <person name="Lindquist E."/>
            <person name="Shapiro H."/>
            <person name="Lucas S."/>
            <person name="Glavina del Rio T."/>
            <person name="Pitluck S."/>
            <person name="Rokhsar D."/>
            <person name="Bowler C."/>
        </authorList>
    </citation>
    <scope>GENOME REANNOTATION</scope>
    <source>
        <strain evidence="7">CCAP 1055/1</strain>
    </source>
</reference>
<dbReference type="InParanoid" id="B7G903"/>
<dbReference type="InterPro" id="IPR010655">
    <property type="entry name" value="Clp1_C"/>
</dbReference>
<dbReference type="STRING" id="556484.B7G903"/>
<dbReference type="Gene3D" id="2.40.30.330">
    <property type="entry name" value="Pre-mRNA cleavage complex subunit Clp1, C-terminal domain"/>
    <property type="match status" value="1"/>
</dbReference>
<dbReference type="Pfam" id="PF16573">
    <property type="entry name" value="CLP1_N"/>
    <property type="match status" value="1"/>
</dbReference>
<feature type="non-terminal residue" evidence="6">
    <location>
        <position position="1"/>
    </location>
</feature>
<dbReference type="GO" id="GO:0005634">
    <property type="term" value="C:nucleus"/>
    <property type="evidence" value="ECO:0007669"/>
    <property type="project" value="TreeGrafter"/>
</dbReference>
<evidence type="ECO:0000259" key="5">
    <source>
        <dbReference type="Pfam" id="PF16575"/>
    </source>
</evidence>
<evidence type="ECO:0000313" key="7">
    <source>
        <dbReference type="Proteomes" id="UP000000759"/>
    </source>
</evidence>
<dbReference type="PaxDb" id="2850-Phatr15508"/>
<proteinExistence type="predicted"/>
<dbReference type="Pfam" id="PF16575">
    <property type="entry name" value="CLP1_P"/>
    <property type="match status" value="1"/>
</dbReference>
<evidence type="ECO:0008006" key="8">
    <source>
        <dbReference type="Google" id="ProtNLM"/>
    </source>
</evidence>
<dbReference type="AlphaFoldDB" id="B7G903"/>
<dbReference type="InterPro" id="IPR032324">
    <property type="entry name" value="Clp1_N"/>
</dbReference>
<gene>
    <name evidence="6" type="ORF">PHATRDRAFT_15508</name>
</gene>
<evidence type="ECO:0000256" key="1">
    <source>
        <dbReference type="ARBA" id="ARBA00022741"/>
    </source>
</evidence>
<dbReference type="InterPro" id="IPR038239">
    <property type="entry name" value="Clp1_N_sf"/>
</dbReference>
<dbReference type="Proteomes" id="UP000000759">
    <property type="component" value="Chromosome 20"/>
</dbReference>
<evidence type="ECO:0000256" key="2">
    <source>
        <dbReference type="ARBA" id="ARBA00022840"/>
    </source>
</evidence>
<dbReference type="GO" id="GO:0005524">
    <property type="term" value="F:ATP binding"/>
    <property type="evidence" value="ECO:0007669"/>
    <property type="project" value="UniProtKB-KW"/>
</dbReference>
<dbReference type="InterPro" id="IPR045116">
    <property type="entry name" value="Clp1/Grc3"/>
</dbReference>
<evidence type="ECO:0000313" key="6">
    <source>
        <dbReference type="EMBL" id="EEC44738.1"/>
    </source>
</evidence>
<dbReference type="GeneID" id="7195237"/>
<dbReference type="InterPro" id="IPR027417">
    <property type="entry name" value="P-loop_NTPase"/>
</dbReference>
<feature type="domain" description="Clp1 C-terminal" evidence="3">
    <location>
        <begin position="341"/>
        <end position="461"/>
    </location>
</feature>
<dbReference type="KEGG" id="pti:PHATRDRAFT_15508"/>
<reference evidence="6 7" key="1">
    <citation type="journal article" date="2008" name="Nature">
        <title>The Phaeodactylum genome reveals the evolutionary history of diatom genomes.</title>
        <authorList>
            <person name="Bowler C."/>
            <person name="Allen A.E."/>
            <person name="Badger J.H."/>
            <person name="Grimwood J."/>
            <person name="Jabbari K."/>
            <person name="Kuo A."/>
            <person name="Maheswari U."/>
            <person name="Martens C."/>
            <person name="Maumus F."/>
            <person name="Otillar R.P."/>
            <person name="Rayko E."/>
            <person name="Salamov A."/>
            <person name="Vandepoele K."/>
            <person name="Beszteri B."/>
            <person name="Gruber A."/>
            <person name="Heijde M."/>
            <person name="Katinka M."/>
            <person name="Mock T."/>
            <person name="Valentin K."/>
            <person name="Verret F."/>
            <person name="Berges J.A."/>
            <person name="Brownlee C."/>
            <person name="Cadoret J.P."/>
            <person name="Chiovitti A."/>
            <person name="Choi C.J."/>
            <person name="Coesel S."/>
            <person name="De Martino A."/>
            <person name="Detter J.C."/>
            <person name="Durkin C."/>
            <person name="Falciatore A."/>
            <person name="Fournet J."/>
            <person name="Haruta M."/>
            <person name="Huysman M.J."/>
            <person name="Jenkins B.D."/>
            <person name="Jiroutova K."/>
            <person name="Jorgensen R.E."/>
            <person name="Joubert Y."/>
            <person name="Kaplan A."/>
            <person name="Kroger N."/>
            <person name="Kroth P.G."/>
            <person name="La Roche J."/>
            <person name="Lindquist E."/>
            <person name="Lommer M."/>
            <person name="Martin-Jezequel V."/>
            <person name="Lopez P.J."/>
            <person name="Lucas S."/>
            <person name="Mangogna M."/>
            <person name="McGinnis K."/>
            <person name="Medlin L.K."/>
            <person name="Montsant A."/>
            <person name="Oudot-Le Secq M.P."/>
            <person name="Napoli C."/>
            <person name="Obornik M."/>
            <person name="Parker M.S."/>
            <person name="Petit J.L."/>
            <person name="Porcel B.M."/>
            <person name="Poulsen N."/>
            <person name="Robison M."/>
            <person name="Rychlewski L."/>
            <person name="Rynearson T.A."/>
            <person name="Schmutz J."/>
            <person name="Shapiro H."/>
            <person name="Siaut M."/>
            <person name="Stanley M."/>
            <person name="Sussman M.R."/>
            <person name="Taylor A.R."/>
            <person name="Vardi A."/>
            <person name="von Dassow P."/>
            <person name="Vyverman W."/>
            <person name="Willis A."/>
            <person name="Wyrwicz L.S."/>
            <person name="Rokhsar D.S."/>
            <person name="Weissenbach J."/>
            <person name="Armbrust E.V."/>
            <person name="Green B.R."/>
            <person name="Van de Peer Y."/>
            <person name="Grigoriev I.V."/>
        </authorList>
    </citation>
    <scope>NUCLEOTIDE SEQUENCE [LARGE SCALE GENOMIC DNA]</scope>
    <source>
        <strain evidence="6 7">CCAP 1055/1</strain>
    </source>
</reference>
<dbReference type="GO" id="GO:0031124">
    <property type="term" value="P:mRNA 3'-end processing"/>
    <property type="evidence" value="ECO:0007669"/>
    <property type="project" value="InterPro"/>
</dbReference>
<dbReference type="PANTHER" id="PTHR12755:SF6">
    <property type="entry name" value="POLYRIBONUCLEOTIDE 5'-HYDROXYL-KINASE CLP1"/>
    <property type="match status" value="1"/>
</dbReference>
<dbReference type="GO" id="GO:0006388">
    <property type="term" value="P:tRNA splicing, via endonucleolytic cleavage and ligation"/>
    <property type="evidence" value="ECO:0007669"/>
    <property type="project" value="TreeGrafter"/>
</dbReference>
<dbReference type="Gene3D" id="3.40.50.300">
    <property type="entry name" value="P-loop containing nucleotide triphosphate hydrolases"/>
    <property type="match status" value="1"/>
</dbReference>
<dbReference type="InterPro" id="IPR038238">
    <property type="entry name" value="Clp1_C_sf"/>
</dbReference>
<sequence length="461" mass="49656">TLAPEEELRIEVPFQKQTACIITLQKGSAELYGVELALHKSYTFPEGGLKIAVFTWHGCVLDVDVHVNTHAQLEALRDQAAAGFAPQHSTNNDTSGVPATLGPRVLVVGPPESGKSTVTKTLLAYAVKLGRLPLWVDLDPVDNGISIPGTLAACPVTRDTVTIESWATTGIPSHATTASTSSRPLPDLFRAQVTALGQKINARLAGDELAYSSGIIVNTNGWIQEEGFQLLMHTVEALQISVVLVLGHDKLYSMFKSQSKLQQETPQTTQQPRQDWKVIKLPRSGGVATRDAGFLRSCKSRALKRYFYGELIESSNQKTSISSTNAASAVNATPASRVPQLTPFLIQLPWGDLTLYKLSSMTLSASLLPVAAAQTTEAVQITRISQLADVSAQTILAVCHPQAVVTYEKSQDAADLYTSGVAGFVNVERIVAETETLHLLTPCAGTLPSMTLIWGNISWME</sequence>
<dbReference type="GO" id="GO:0051731">
    <property type="term" value="F:polynucleotide 5'-hydroxyl-kinase activity"/>
    <property type="evidence" value="ECO:0007669"/>
    <property type="project" value="InterPro"/>
</dbReference>
<keyword evidence="2" id="KW-0067">ATP-binding</keyword>
<dbReference type="OrthoDB" id="258143at2759"/>
<dbReference type="EMBL" id="CM000622">
    <property type="protein sequence ID" value="EEC44738.1"/>
    <property type="molecule type" value="Genomic_DNA"/>
</dbReference>
<keyword evidence="1" id="KW-0547">Nucleotide-binding</keyword>
<organism evidence="6 7">
    <name type="scientific">Phaeodactylum tricornutum (strain CCAP 1055/1)</name>
    <dbReference type="NCBI Taxonomy" id="556484"/>
    <lineage>
        <taxon>Eukaryota</taxon>
        <taxon>Sar</taxon>
        <taxon>Stramenopiles</taxon>
        <taxon>Ochrophyta</taxon>
        <taxon>Bacillariophyta</taxon>
        <taxon>Bacillariophyceae</taxon>
        <taxon>Bacillariophycidae</taxon>
        <taxon>Naviculales</taxon>
        <taxon>Phaeodactylaceae</taxon>
        <taxon>Phaeodactylum</taxon>
    </lineage>
</organism>
<dbReference type="RefSeq" id="XP_002183556.1">
    <property type="nucleotide sequence ID" value="XM_002183520.1"/>
</dbReference>
<evidence type="ECO:0000259" key="3">
    <source>
        <dbReference type="Pfam" id="PF06807"/>
    </source>
</evidence>
<dbReference type="PANTHER" id="PTHR12755">
    <property type="entry name" value="CLEAVAGE/POLYADENYLATION FACTOR IA SUBUNIT CLP1P"/>
    <property type="match status" value="1"/>
</dbReference>
<keyword evidence="7" id="KW-1185">Reference proteome</keyword>
<feature type="domain" description="Clp1 P-loop" evidence="5">
    <location>
        <begin position="109"/>
        <end position="309"/>
    </location>
</feature>
<evidence type="ECO:0000259" key="4">
    <source>
        <dbReference type="Pfam" id="PF16573"/>
    </source>
</evidence>
<dbReference type="Gene3D" id="2.60.120.1030">
    <property type="entry name" value="Clp1, DNA binding domain"/>
    <property type="match status" value="1"/>
</dbReference>
<feature type="domain" description="Clp1 N-terminal" evidence="4">
    <location>
        <begin position="1"/>
        <end position="68"/>
    </location>
</feature>
<dbReference type="SUPFAM" id="SSF52540">
    <property type="entry name" value="P-loop containing nucleoside triphosphate hydrolases"/>
    <property type="match status" value="1"/>
</dbReference>
<protein>
    <recommendedName>
        <fullName evidence="8">Protein CLP1 homolog</fullName>
    </recommendedName>
</protein>
<dbReference type="eggNOG" id="KOG2749">
    <property type="taxonomic scope" value="Eukaryota"/>
</dbReference>
<dbReference type="Pfam" id="PF06807">
    <property type="entry name" value="Clp1"/>
    <property type="match status" value="1"/>
</dbReference>